<sequence>MDHYADMVEAIILFRKTIITNNKKIEEYQKEFNSLIISNVVSSQMIKKNDKIIADNEKLLGLISESSNKTLVEDDVRISNGSSTNAIDLGKRNVDGTPEEVETKKQTLENNVVNEEAHN</sequence>
<name>A0A1I7U0X4_9PELO</name>
<evidence type="ECO:0000313" key="3">
    <source>
        <dbReference type="WBParaSite" id="Csp11.Scaffold629.g13750.t1"/>
    </source>
</evidence>
<dbReference type="WBParaSite" id="Csp11.Scaffold629.g13750.t1">
    <property type="protein sequence ID" value="Csp11.Scaffold629.g13750.t1"/>
    <property type="gene ID" value="Csp11.Scaffold629.g13750"/>
</dbReference>
<dbReference type="AlphaFoldDB" id="A0A1I7U0X4"/>
<evidence type="ECO:0000313" key="2">
    <source>
        <dbReference type="Proteomes" id="UP000095282"/>
    </source>
</evidence>
<proteinExistence type="predicted"/>
<dbReference type="Proteomes" id="UP000095282">
    <property type="component" value="Unplaced"/>
</dbReference>
<protein>
    <submittedName>
        <fullName evidence="3">Uncharacterized protein</fullName>
    </submittedName>
</protein>
<evidence type="ECO:0000256" key="1">
    <source>
        <dbReference type="SAM" id="MobiDB-lite"/>
    </source>
</evidence>
<keyword evidence="2" id="KW-1185">Reference proteome</keyword>
<reference evidence="3" key="1">
    <citation type="submission" date="2016-11" db="UniProtKB">
        <authorList>
            <consortium name="WormBaseParasite"/>
        </authorList>
    </citation>
    <scope>IDENTIFICATION</scope>
</reference>
<accession>A0A1I7U0X4</accession>
<organism evidence="2 3">
    <name type="scientific">Caenorhabditis tropicalis</name>
    <dbReference type="NCBI Taxonomy" id="1561998"/>
    <lineage>
        <taxon>Eukaryota</taxon>
        <taxon>Metazoa</taxon>
        <taxon>Ecdysozoa</taxon>
        <taxon>Nematoda</taxon>
        <taxon>Chromadorea</taxon>
        <taxon>Rhabditida</taxon>
        <taxon>Rhabditina</taxon>
        <taxon>Rhabditomorpha</taxon>
        <taxon>Rhabditoidea</taxon>
        <taxon>Rhabditidae</taxon>
        <taxon>Peloderinae</taxon>
        <taxon>Caenorhabditis</taxon>
    </lineage>
</organism>
<feature type="region of interest" description="Disordered" evidence="1">
    <location>
        <begin position="89"/>
        <end position="119"/>
    </location>
</feature>